<proteinExistence type="predicted"/>
<evidence type="ECO:0000313" key="1">
    <source>
        <dbReference type="EMBL" id="QHT74263.1"/>
    </source>
</evidence>
<sequence>MAQQYKLFDPKSFAKNKILELKLINVEINKEDKIGINGKNNYAVDLVFENIFHNNDYNDKVEEHFDLIYKIVLEETGIFLENIEVVDHDEIYAWGSIFKEDDKYYVFKPDNTE</sequence>
<accession>A0A6C0H2J1</accession>
<reference evidence="1" key="1">
    <citation type="journal article" date="2020" name="Nature">
        <title>Giant virus diversity and host interactions through global metagenomics.</title>
        <authorList>
            <person name="Schulz F."/>
            <person name="Roux S."/>
            <person name="Paez-Espino D."/>
            <person name="Jungbluth S."/>
            <person name="Walsh D.A."/>
            <person name="Denef V.J."/>
            <person name="McMahon K.D."/>
            <person name="Konstantinidis K.T."/>
            <person name="Eloe-Fadrosh E.A."/>
            <person name="Kyrpides N.C."/>
            <person name="Woyke T."/>
        </authorList>
    </citation>
    <scope>NUCLEOTIDE SEQUENCE</scope>
    <source>
        <strain evidence="1">GVMAG-M-3300023179-4</strain>
    </source>
</reference>
<name>A0A6C0H2J1_9ZZZZ</name>
<organism evidence="1">
    <name type="scientific">viral metagenome</name>
    <dbReference type="NCBI Taxonomy" id="1070528"/>
    <lineage>
        <taxon>unclassified sequences</taxon>
        <taxon>metagenomes</taxon>
        <taxon>organismal metagenomes</taxon>
    </lineage>
</organism>
<dbReference type="AlphaFoldDB" id="A0A6C0H2J1"/>
<dbReference type="EMBL" id="MN739846">
    <property type="protein sequence ID" value="QHT74263.1"/>
    <property type="molecule type" value="Genomic_DNA"/>
</dbReference>
<protein>
    <submittedName>
        <fullName evidence="1">Uncharacterized protein</fullName>
    </submittedName>
</protein>